<keyword evidence="3" id="KW-1185">Reference proteome</keyword>
<dbReference type="VEuPathDB" id="FungiDB:C8Q69DRAFT_459941"/>
<comment type="similarity">
    <text evidence="1">Belongs to the caleosin family.</text>
</comment>
<accession>A0A443I3Z1</accession>
<evidence type="ECO:0000313" key="2">
    <source>
        <dbReference type="EMBL" id="RWQ98725.1"/>
    </source>
</evidence>
<protein>
    <submittedName>
        <fullName evidence="2">Caleosin related protein-domain-containing protein</fullName>
    </submittedName>
</protein>
<dbReference type="STRING" id="264951.A0A443I3Z1"/>
<comment type="caution">
    <text evidence="2">The sequence shown here is derived from an EMBL/GenBank/DDBJ whole genome shotgun (WGS) entry which is preliminary data.</text>
</comment>
<dbReference type="PANTHER" id="PTHR31495">
    <property type="entry name" value="PEROXYGENASE 3-RELATED"/>
    <property type="match status" value="1"/>
</dbReference>
<reference evidence="2 3" key="1">
    <citation type="journal article" date="2018" name="Front. Microbiol.">
        <title>Genomic and genetic insights into a cosmopolitan fungus, Paecilomyces variotii (Eurotiales).</title>
        <authorList>
            <person name="Urquhart A.S."/>
            <person name="Mondo S.J."/>
            <person name="Makela M.R."/>
            <person name="Hane J.K."/>
            <person name="Wiebenga A."/>
            <person name="He G."/>
            <person name="Mihaltcheva S."/>
            <person name="Pangilinan J."/>
            <person name="Lipzen A."/>
            <person name="Barry K."/>
            <person name="de Vries R.P."/>
            <person name="Grigoriev I.V."/>
            <person name="Idnurm A."/>
        </authorList>
    </citation>
    <scope>NUCLEOTIDE SEQUENCE [LARGE SCALE GENOMIC DNA]</scope>
    <source>
        <strain evidence="2 3">CBS 101075</strain>
    </source>
</reference>
<gene>
    <name evidence="2" type="ORF">C8Q69DRAFT_459941</name>
</gene>
<evidence type="ECO:0000313" key="3">
    <source>
        <dbReference type="Proteomes" id="UP000283841"/>
    </source>
</evidence>
<evidence type="ECO:0000256" key="1">
    <source>
        <dbReference type="ARBA" id="ARBA00006765"/>
    </source>
</evidence>
<dbReference type="GO" id="GO:0004497">
    <property type="term" value="F:monooxygenase activity"/>
    <property type="evidence" value="ECO:0007669"/>
    <property type="project" value="TreeGrafter"/>
</dbReference>
<dbReference type="GeneID" id="39599392"/>
<dbReference type="InterPro" id="IPR007736">
    <property type="entry name" value="Caleosin-related"/>
</dbReference>
<sequence>MEKSTMLDFAVCVPNSSVTQKRLPAIYVENDARRRNLQDTAEIEAFNTLPKVARDSSFQRYLAFFDRDDDSRVSLFDSFVAFHDLGFNTLFSFLIATSMHMAMSLPTSLATRGRIDPFLAIYFGTVVKALLLQLWGHTLFDAEGRFQEEVFERLFSKSSKEEPDYLTLSEAYDFVKRRREPSSPIGWILVIAEWHVICLRQRNRLLSRTGLRQIYDGSVLWELRKQQRSHHRYWPDYHAISHPIEDLTNPAYWPPVSSSFCIGIQCYTIFELLTLA</sequence>
<dbReference type="PANTHER" id="PTHR31495:SF0">
    <property type="entry name" value="BINDING PROTEIN CALEOSIN, PUTATIVE (AFU_ORTHOLOGUE AFUA_5G13750)-RELATED"/>
    <property type="match status" value="1"/>
</dbReference>
<dbReference type="GO" id="GO:0005509">
    <property type="term" value="F:calcium ion binding"/>
    <property type="evidence" value="ECO:0007669"/>
    <property type="project" value="TreeGrafter"/>
</dbReference>
<organism evidence="2 3">
    <name type="scientific">Byssochlamys spectabilis</name>
    <name type="common">Paecilomyces variotii</name>
    <dbReference type="NCBI Taxonomy" id="264951"/>
    <lineage>
        <taxon>Eukaryota</taxon>
        <taxon>Fungi</taxon>
        <taxon>Dikarya</taxon>
        <taxon>Ascomycota</taxon>
        <taxon>Pezizomycotina</taxon>
        <taxon>Eurotiomycetes</taxon>
        <taxon>Eurotiomycetidae</taxon>
        <taxon>Eurotiales</taxon>
        <taxon>Thermoascaceae</taxon>
        <taxon>Paecilomyces</taxon>
    </lineage>
</organism>
<dbReference type="AlphaFoldDB" id="A0A443I3Z1"/>
<dbReference type="EMBL" id="RCNU01000002">
    <property type="protein sequence ID" value="RWQ98725.1"/>
    <property type="molecule type" value="Genomic_DNA"/>
</dbReference>
<name>A0A443I3Z1_BYSSP</name>
<dbReference type="RefSeq" id="XP_028488370.1">
    <property type="nucleotide sequence ID" value="XM_028630115.1"/>
</dbReference>
<dbReference type="Proteomes" id="UP000283841">
    <property type="component" value="Unassembled WGS sequence"/>
</dbReference>
<proteinExistence type="inferred from homology"/>
<dbReference type="Pfam" id="PF05042">
    <property type="entry name" value="Caleosin"/>
    <property type="match status" value="1"/>
</dbReference>